<dbReference type="FunFam" id="1.20.5.260:FF:000001">
    <property type="entry name" value="Cytochrome b-c1 complex subunit 9"/>
    <property type="match status" value="1"/>
</dbReference>
<name>A0A9N9TI92_PHYSR</name>
<sequence length="61" mass="7042">MGFSSTVYNAIFKRTSTMALAVIVSAFAFERTFDLVTDSIFEKVNEGKLWKHIKDKYETEE</sequence>
<organism evidence="12 13">
    <name type="scientific">Phyllotreta striolata</name>
    <name type="common">Striped flea beetle</name>
    <name type="synonym">Crioceris striolata</name>
    <dbReference type="NCBI Taxonomy" id="444603"/>
    <lineage>
        <taxon>Eukaryota</taxon>
        <taxon>Metazoa</taxon>
        <taxon>Ecdysozoa</taxon>
        <taxon>Arthropoda</taxon>
        <taxon>Hexapoda</taxon>
        <taxon>Insecta</taxon>
        <taxon>Pterygota</taxon>
        <taxon>Neoptera</taxon>
        <taxon>Endopterygota</taxon>
        <taxon>Coleoptera</taxon>
        <taxon>Polyphaga</taxon>
        <taxon>Cucujiformia</taxon>
        <taxon>Chrysomeloidea</taxon>
        <taxon>Chrysomelidae</taxon>
        <taxon>Galerucinae</taxon>
        <taxon>Alticini</taxon>
        <taxon>Phyllotreta</taxon>
    </lineage>
</organism>
<reference evidence="12" key="1">
    <citation type="submission" date="2022-01" db="EMBL/GenBank/DDBJ databases">
        <authorList>
            <person name="King R."/>
        </authorList>
    </citation>
    <scope>NUCLEOTIDE SEQUENCE</scope>
</reference>
<evidence type="ECO:0000256" key="4">
    <source>
        <dbReference type="ARBA" id="ARBA00022660"/>
    </source>
</evidence>
<keyword evidence="13" id="KW-1185">Reference proteome</keyword>
<protein>
    <recommendedName>
        <fullName evidence="11">Complex III subunit 9</fullName>
    </recommendedName>
</protein>
<evidence type="ECO:0000256" key="7">
    <source>
        <dbReference type="ARBA" id="ARBA00022982"/>
    </source>
</evidence>
<keyword evidence="5" id="KW-0812">Transmembrane</keyword>
<evidence type="ECO:0000256" key="9">
    <source>
        <dbReference type="ARBA" id="ARBA00023128"/>
    </source>
</evidence>
<accession>A0A9N9TI92</accession>
<gene>
    <name evidence="12" type="ORF">PHYEVI_LOCUS782</name>
</gene>
<dbReference type="SUPFAM" id="SSF81514">
    <property type="entry name" value="Subunit X (non-heme 7 kDa protein) of cytochrome bc1 complex (Ubiquinol-cytochrome c reductase)"/>
    <property type="match status" value="1"/>
</dbReference>
<proteinExistence type="inferred from homology"/>
<evidence type="ECO:0000256" key="11">
    <source>
        <dbReference type="RuleBase" id="RU368056"/>
    </source>
</evidence>
<dbReference type="GO" id="GO:0005743">
    <property type="term" value="C:mitochondrial inner membrane"/>
    <property type="evidence" value="ECO:0007669"/>
    <property type="project" value="UniProtKB-SubCell"/>
</dbReference>
<comment type="subcellular location">
    <subcellularLocation>
        <location evidence="1 11">Mitochondrion inner membrane</location>
        <topology evidence="1 11">Single-pass membrane protein</topology>
    </subcellularLocation>
</comment>
<evidence type="ECO:0000256" key="6">
    <source>
        <dbReference type="ARBA" id="ARBA00022792"/>
    </source>
</evidence>
<evidence type="ECO:0000256" key="1">
    <source>
        <dbReference type="ARBA" id="ARBA00004434"/>
    </source>
</evidence>
<evidence type="ECO:0000313" key="12">
    <source>
        <dbReference type="EMBL" id="CAG9854319.1"/>
    </source>
</evidence>
<comment type="function">
    <text evidence="11">Component of the ubiquinol-cytochrome c oxidoreductase, a multisubunit transmembrane complex that is part of the mitochondrial electron transport chain which drives oxidative phosphorylation. The complex plays an important role in the uptake of multiple carbon sources present in different host niches.</text>
</comment>
<comment type="similarity">
    <text evidence="2 11">Belongs to the UQCR10/QCR9 family.</text>
</comment>
<keyword evidence="8" id="KW-1133">Transmembrane helix</keyword>
<dbReference type="PANTHER" id="PTHR12980">
    <property type="entry name" value="UBIQUINOL-CYTOCHROME C REDUCTASE COMPLEX, SUBUNIT X"/>
    <property type="match status" value="1"/>
</dbReference>
<dbReference type="InterPro" id="IPR008027">
    <property type="entry name" value="QCR9"/>
</dbReference>
<evidence type="ECO:0000313" key="13">
    <source>
        <dbReference type="Proteomes" id="UP001153712"/>
    </source>
</evidence>
<dbReference type="GO" id="GO:0006122">
    <property type="term" value="P:mitochondrial electron transport, ubiquinol to cytochrome c"/>
    <property type="evidence" value="ECO:0007669"/>
    <property type="project" value="UniProtKB-UniRule"/>
</dbReference>
<evidence type="ECO:0000256" key="3">
    <source>
        <dbReference type="ARBA" id="ARBA00022448"/>
    </source>
</evidence>
<dbReference type="Gene3D" id="1.20.5.260">
    <property type="entry name" value="Cytochrome b-c1 complex subunit 9"/>
    <property type="match status" value="1"/>
</dbReference>
<keyword evidence="7 11" id="KW-0249">Electron transport</keyword>
<evidence type="ECO:0000256" key="2">
    <source>
        <dbReference type="ARBA" id="ARBA00007856"/>
    </source>
</evidence>
<keyword evidence="4 11" id="KW-0679">Respiratory chain</keyword>
<keyword evidence="3 11" id="KW-0813">Transport</keyword>
<dbReference type="Proteomes" id="UP001153712">
    <property type="component" value="Chromosome 1"/>
</dbReference>
<dbReference type="GO" id="GO:0045275">
    <property type="term" value="C:respiratory chain complex III"/>
    <property type="evidence" value="ECO:0007669"/>
    <property type="project" value="UniProtKB-UniRule"/>
</dbReference>
<evidence type="ECO:0000256" key="8">
    <source>
        <dbReference type="ARBA" id="ARBA00022989"/>
    </source>
</evidence>
<dbReference type="Pfam" id="PF05365">
    <property type="entry name" value="UCR_UQCRX_QCR9"/>
    <property type="match status" value="1"/>
</dbReference>
<dbReference type="OrthoDB" id="44067at2759"/>
<evidence type="ECO:0000256" key="10">
    <source>
        <dbReference type="ARBA" id="ARBA00023136"/>
    </source>
</evidence>
<keyword evidence="10" id="KW-0472">Membrane</keyword>
<keyword evidence="6 11" id="KW-0999">Mitochondrion inner membrane</keyword>
<dbReference type="AlphaFoldDB" id="A0A9N9TI92"/>
<evidence type="ECO:0000256" key="5">
    <source>
        <dbReference type="ARBA" id="ARBA00022692"/>
    </source>
</evidence>
<dbReference type="EMBL" id="OU900094">
    <property type="protein sequence ID" value="CAG9854319.1"/>
    <property type="molecule type" value="Genomic_DNA"/>
</dbReference>
<comment type="subunit">
    <text evidence="11">Component of the ubiquinol-cytochrome c oxidoreductase (cytochrome b-c1 complex, complex III, CIII), a multisubunit enzyme composed of 3 respiratory subunits cytochrome b, cytochrome c1 and Rieske protein, 2 core protein subunits, and additional low-molecular weight protein subunits.</text>
</comment>
<keyword evidence="9 11" id="KW-0496">Mitochondrion</keyword>
<dbReference type="InterPro" id="IPR036656">
    <property type="entry name" value="QCR9_sf"/>
</dbReference>
<dbReference type="PANTHER" id="PTHR12980:SF0">
    <property type="entry name" value="CYTOCHROME B-C1 COMPLEX SUBUNIT 9"/>
    <property type="match status" value="1"/>
</dbReference>